<dbReference type="Proteomes" id="UP000000814">
    <property type="component" value="Plasmid pSOL1"/>
</dbReference>
<feature type="DNA-binding region" description="H-T-H motif" evidence="2">
    <location>
        <begin position="34"/>
        <end position="53"/>
    </location>
</feature>
<dbReference type="InterPro" id="IPR009057">
    <property type="entry name" value="Homeodomain-like_sf"/>
</dbReference>
<dbReference type="HOGENOM" id="CLU_087539_0_3_9"/>
<dbReference type="PANTHER" id="PTHR43479">
    <property type="entry name" value="ACREF/ENVCD OPERON REPRESSOR-RELATED"/>
    <property type="match status" value="1"/>
</dbReference>
<proteinExistence type="predicted"/>
<geneLocation type="plasmid" evidence="4 5">
    <name>pSOL1</name>
</geneLocation>
<dbReference type="SUPFAM" id="SSF46689">
    <property type="entry name" value="Homeodomain-like"/>
    <property type="match status" value="1"/>
</dbReference>
<name>Q97TK1_CLOAB</name>
<keyword evidence="4" id="KW-0614">Plasmid</keyword>
<evidence type="ECO:0000313" key="5">
    <source>
        <dbReference type="Proteomes" id="UP000000814"/>
    </source>
</evidence>
<accession>Q97TK1</accession>
<keyword evidence="5" id="KW-1185">Reference proteome</keyword>
<reference evidence="4 5" key="1">
    <citation type="journal article" date="2001" name="J. Bacteriol.">
        <title>Genome sequence and comparative analysis of the solvent-producing bacterium Clostridium acetobutylicum.</title>
        <authorList>
            <person name="Nolling J."/>
            <person name="Breton G."/>
            <person name="Omelchenko M.V."/>
            <person name="Makarova K.S."/>
            <person name="Zeng Q."/>
            <person name="Gibson R."/>
            <person name="Lee H.M."/>
            <person name="Dubois J."/>
            <person name="Qiu D."/>
            <person name="Hitti J."/>
            <person name="Wolf Y.I."/>
            <person name="Tatusov R.L."/>
            <person name="Sabathe F."/>
            <person name="Doucette-Stamm L."/>
            <person name="Soucaille P."/>
            <person name="Daly M.J."/>
            <person name="Bennett G.N."/>
            <person name="Koonin E.V."/>
            <person name="Smith D.R."/>
        </authorList>
    </citation>
    <scope>NUCLEOTIDE SEQUENCE [LARGE SCALE GENOMIC DNA]</scope>
    <source>
        <strain evidence="5">ATCC 824 / DSM 792 / JCM 1419 / LMG 5710 / VKM B-1787</strain>
        <plasmid evidence="5">pSOL1</plasmid>
    </source>
</reference>
<dbReference type="RefSeq" id="WP_010890784.1">
    <property type="nucleotide sequence ID" value="NC_001988.2"/>
</dbReference>
<feature type="domain" description="HTH tetR-type" evidence="3">
    <location>
        <begin position="11"/>
        <end position="71"/>
    </location>
</feature>
<dbReference type="SMR" id="Q97TK1"/>
<dbReference type="PATRIC" id="fig|272562.8.peg.100"/>
<evidence type="ECO:0000313" key="4">
    <source>
        <dbReference type="EMBL" id="AAK76845.1"/>
    </source>
</evidence>
<dbReference type="PROSITE" id="PS50977">
    <property type="entry name" value="HTH_TETR_2"/>
    <property type="match status" value="1"/>
</dbReference>
<organism evidence="4 5">
    <name type="scientific">Clostridium acetobutylicum (strain ATCC 824 / DSM 792 / JCM 1419 / IAM 19013 / LMG 5710 / NBRC 13948 / NRRL B-527 / VKM B-1787 / 2291 / W)</name>
    <dbReference type="NCBI Taxonomy" id="272562"/>
    <lineage>
        <taxon>Bacteria</taxon>
        <taxon>Bacillati</taxon>
        <taxon>Bacillota</taxon>
        <taxon>Clostridia</taxon>
        <taxon>Eubacteriales</taxon>
        <taxon>Clostridiaceae</taxon>
        <taxon>Clostridium</taxon>
    </lineage>
</organism>
<dbReference type="InterPro" id="IPR001647">
    <property type="entry name" value="HTH_TetR"/>
</dbReference>
<dbReference type="InterPro" id="IPR039532">
    <property type="entry name" value="TetR_C_Firmicutes"/>
</dbReference>
<gene>
    <name evidence="4" type="ordered locus">CA_P0100</name>
</gene>
<evidence type="ECO:0000256" key="1">
    <source>
        <dbReference type="ARBA" id="ARBA00023125"/>
    </source>
</evidence>
<keyword evidence="1 2" id="KW-0238">DNA-binding</keyword>
<dbReference type="Pfam" id="PF00440">
    <property type="entry name" value="TetR_N"/>
    <property type="match status" value="1"/>
</dbReference>
<dbReference type="OrthoDB" id="9810250at2"/>
<dbReference type="KEGG" id="cac:CA_P0100"/>
<dbReference type="GeneID" id="45000327"/>
<protein>
    <submittedName>
        <fullName evidence="4">HTH transcriptional regulator TetR/AcrR family</fullName>
    </submittedName>
</protein>
<dbReference type="Pfam" id="PF14278">
    <property type="entry name" value="TetR_C_8"/>
    <property type="match status" value="1"/>
</dbReference>
<dbReference type="EMBL" id="AE001438">
    <property type="protein sequence ID" value="AAK76845.1"/>
    <property type="molecule type" value="Genomic_DNA"/>
</dbReference>
<dbReference type="InterPro" id="IPR050624">
    <property type="entry name" value="HTH-type_Tx_Regulator"/>
</dbReference>
<evidence type="ECO:0000256" key="2">
    <source>
        <dbReference type="PROSITE-ProRule" id="PRU00335"/>
    </source>
</evidence>
<dbReference type="PANTHER" id="PTHR43479:SF7">
    <property type="entry name" value="TETR-FAMILY TRANSCRIPTIONAL REGULATOR"/>
    <property type="match status" value="1"/>
</dbReference>
<dbReference type="Gene3D" id="1.10.357.10">
    <property type="entry name" value="Tetracycline Repressor, domain 2"/>
    <property type="match status" value="1"/>
</dbReference>
<dbReference type="AlphaFoldDB" id="Q97TK1"/>
<dbReference type="GO" id="GO:0003677">
    <property type="term" value="F:DNA binding"/>
    <property type="evidence" value="ECO:0007669"/>
    <property type="project" value="UniProtKB-UniRule"/>
</dbReference>
<sequence length="191" mass="22435">MNKKAEYKSAIRSRKLIREAFADLIKEKDWNKITVTDIVKRADINRGTFYAHYQDVKAVSDQIGNEVIEKMLESLGEFNYKCFFQNPQPILLKVSNWLKEDFEFYKTLINSNGAEQFLERLKTIFVNYMEFDSDVPENIKNTPAFRIRVNFFAGGIINMFQVWFRGDLEYSIDELSKEVSNIISCASELFF</sequence>
<evidence type="ECO:0000259" key="3">
    <source>
        <dbReference type="PROSITE" id="PS50977"/>
    </source>
</evidence>